<dbReference type="AlphaFoldDB" id="A0A3E4PS21"/>
<accession>A0A3E4PS21</accession>
<name>A0A3E4PS21_BACUN</name>
<dbReference type="EMBL" id="QSRB01000015">
    <property type="protein sequence ID" value="RGK82760.1"/>
    <property type="molecule type" value="Genomic_DNA"/>
</dbReference>
<organism evidence="1 2">
    <name type="scientific">Bacteroides uniformis</name>
    <dbReference type="NCBI Taxonomy" id="820"/>
    <lineage>
        <taxon>Bacteria</taxon>
        <taxon>Pseudomonadati</taxon>
        <taxon>Bacteroidota</taxon>
        <taxon>Bacteroidia</taxon>
        <taxon>Bacteroidales</taxon>
        <taxon>Bacteroidaceae</taxon>
        <taxon>Bacteroides</taxon>
    </lineage>
</organism>
<gene>
    <name evidence="1" type="ORF">DXC91_15590</name>
</gene>
<proteinExistence type="predicted"/>
<evidence type="ECO:0000313" key="1">
    <source>
        <dbReference type="EMBL" id="RGK82760.1"/>
    </source>
</evidence>
<evidence type="ECO:0000313" key="2">
    <source>
        <dbReference type="Proteomes" id="UP000260874"/>
    </source>
</evidence>
<protein>
    <submittedName>
        <fullName evidence="1">Uncharacterized protein</fullName>
    </submittedName>
</protein>
<dbReference type="Proteomes" id="UP000260874">
    <property type="component" value="Unassembled WGS sequence"/>
</dbReference>
<comment type="caution">
    <text evidence="1">The sequence shown here is derived from an EMBL/GenBank/DDBJ whole genome shotgun (WGS) entry which is preliminary data.</text>
</comment>
<reference evidence="1 2" key="1">
    <citation type="submission" date="2018-08" db="EMBL/GenBank/DDBJ databases">
        <title>A genome reference for cultivated species of the human gut microbiota.</title>
        <authorList>
            <person name="Zou Y."/>
            <person name="Xue W."/>
            <person name="Luo G."/>
        </authorList>
    </citation>
    <scope>NUCLEOTIDE SEQUENCE [LARGE SCALE GENOMIC DNA]</scope>
    <source>
        <strain evidence="1 2">TF09-22</strain>
    </source>
</reference>
<sequence length="119" mass="14050">MNFIIDCQIYPFHIMVHFGNKKGLIMNLKKYGINLSQKDIKGKYKSLFLNDNQTVLYMDIIPKTIDELSILQHEIFHCVMFILDKIGIKLSYKTDEIYAYLIQYITKQIYLKISPTSFS</sequence>